<dbReference type="CDD" id="cd16914">
    <property type="entry name" value="EcfT"/>
    <property type="match status" value="1"/>
</dbReference>
<keyword evidence="3 6" id="KW-0812">Transmembrane</keyword>
<evidence type="ECO:0000256" key="5">
    <source>
        <dbReference type="ARBA" id="ARBA00023136"/>
    </source>
</evidence>
<evidence type="ECO:0000313" key="7">
    <source>
        <dbReference type="Proteomes" id="UP000606463"/>
    </source>
</evidence>
<name>A0A9D0YNS2_AQUAO</name>
<gene>
    <name evidence="6" type="ORF">EYH37_03255</name>
</gene>
<evidence type="ECO:0000256" key="1">
    <source>
        <dbReference type="ARBA" id="ARBA00004141"/>
    </source>
</evidence>
<sequence length="129" mass="14833">GNFFLVFVVFSLLILENFHTAMAVFLKANTIFALTNILIIPMGVVKLAKVLNELGVSRKLTFLLVLSYRYFHSLREEYGKMGKAIACRGFQPKTELRSYRVYGYLLGMLTVKTYLKAREIYKAMLCRGF</sequence>
<dbReference type="GO" id="GO:0005886">
    <property type="term" value="C:plasma membrane"/>
    <property type="evidence" value="ECO:0007669"/>
    <property type="project" value="UniProtKB-ARBA"/>
</dbReference>
<keyword evidence="2" id="KW-1003">Cell membrane</keyword>
<protein>
    <submittedName>
        <fullName evidence="6">Energy-coupling factor transporter transmembrane protein EcfT</fullName>
    </submittedName>
</protein>
<evidence type="ECO:0000313" key="6">
    <source>
        <dbReference type="EMBL" id="HIP98370.1"/>
    </source>
</evidence>
<dbReference type="InterPro" id="IPR003339">
    <property type="entry name" value="ABC/ECF_trnsptr_transmembrane"/>
</dbReference>
<dbReference type="AlphaFoldDB" id="A0A9D0YNS2"/>
<keyword evidence="4" id="KW-1133">Transmembrane helix</keyword>
<keyword evidence="5" id="KW-0472">Membrane</keyword>
<evidence type="ECO:0000256" key="2">
    <source>
        <dbReference type="ARBA" id="ARBA00022475"/>
    </source>
</evidence>
<evidence type="ECO:0000256" key="3">
    <source>
        <dbReference type="ARBA" id="ARBA00022692"/>
    </source>
</evidence>
<reference evidence="6" key="1">
    <citation type="journal article" date="2020" name="ISME J.">
        <title>Gammaproteobacteria mediating utilization of methyl-, sulfur- and petroleum organic compounds in deep ocean hydrothermal plumes.</title>
        <authorList>
            <person name="Zhou Z."/>
            <person name="Liu Y."/>
            <person name="Pan J."/>
            <person name="Cron B.R."/>
            <person name="Toner B.M."/>
            <person name="Anantharaman K."/>
            <person name="Breier J.A."/>
            <person name="Dick G.J."/>
            <person name="Li M."/>
        </authorList>
    </citation>
    <scope>NUCLEOTIDE SEQUENCE</scope>
    <source>
        <strain evidence="6">SZUA-1501</strain>
    </source>
</reference>
<comment type="subcellular location">
    <subcellularLocation>
        <location evidence="1">Membrane</location>
        <topology evidence="1">Multi-pass membrane protein</topology>
    </subcellularLocation>
</comment>
<dbReference type="Pfam" id="PF02361">
    <property type="entry name" value="CbiQ"/>
    <property type="match status" value="1"/>
</dbReference>
<evidence type="ECO:0000256" key="4">
    <source>
        <dbReference type="ARBA" id="ARBA00022989"/>
    </source>
</evidence>
<feature type="non-terminal residue" evidence="6">
    <location>
        <position position="1"/>
    </location>
</feature>
<comment type="caution">
    <text evidence="6">The sequence shown here is derived from an EMBL/GenBank/DDBJ whole genome shotgun (WGS) entry which is preliminary data.</text>
</comment>
<dbReference type="Proteomes" id="UP000606463">
    <property type="component" value="Unassembled WGS sequence"/>
</dbReference>
<organism evidence="6 7">
    <name type="scientific">Aquifex aeolicus</name>
    <dbReference type="NCBI Taxonomy" id="63363"/>
    <lineage>
        <taxon>Bacteria</taxon>
        <taxon>Pseudomonadati</taxon>
        <taxon>Aquificota</taxon>
        <taxon>Aquificia</taxon>
        <taxon>Aquificales</taxon>
        <taxon>Aquificaceae</taxon>
        <taxon>Aquifex</taxon>
    </lineage>
</organism>
<dbReference type="InterPro" id="IPR051611">
    <property type="entry name" value="ECF_transporter_component"/>
</dbReference>
<dbReference type="EMBL" id="DQVE01000035">
    <property type="protein sequence ID" value="HIP98370.1"/>
    <property type="molecule type" value="Genomic_DNA"/>
</dbReference>
<dbReference type="PANTHER" id="PTHR34857">
    <property type="entry name" value="SLL0384 PROTEIN"/>
    <property type="match status" value="1"/>
</dbReference>
<dbReference type="PANTHER" id="PTHR34857:SF2">
    <property type="entry name" value="SLL0384 PROTEIN"/>
    <property type="match status" value="1"/>
</dbReference>
<proteinExistence type="predicted"/>
<accession>A0A9D0YNS2</accession>